<dbReference type="Pfam" id="PF22124">
    <property type="entry name" value="Glyco_hydro_95_cat"/>
    <property type="match status" value="1"/>
</dbReference>
<reference evidence="3" key="1">
    <citation type="submission" date="2022-04" db="EMBL/GenBank/DDBJ databases">
        <title>Paenibacillus mangrovi sp. nov., a novel endophytic bacterium isolated from bark of Kandelia candel.</title>
        <authorList>
            <person name="Tuo L."/>
        </authorList>
    </citation>
    <scope>NUCLEOTIDE SEQUENCE</scope>
    <source>
        <strain evidence="3">KQZ6P-2</strain>
    </source>
</reference>
<evidence type="ECO:0000313" key="4">
    <source>
        <dbReference type="Proteomes" id="UP001139347"/>
    </source>
</evidence>
<evidence type="ECO:0000259" key="1">
    <source>
        <dbReference type="Pfam" id="PF14498"/>
    </source>
</evidence>
<gene>
    <name evidence="3" type="ORF">MUG84_13025</name>
</gene>
<protein>
    <submittedName>
        <fullName evidence="3">Glycoside hydrolase family 95 protein</fullName>
    </submittedName>
</protein>
<sequence length="756" mass="86351">MKNQKLPSKNHDLVFNEPIRRWDEALPLGNGLTGCLVWGNGDPLVLSLDRGDLWDTRLVPEVQGSGFTYRNLIELVRNEDQQQIRSRFNNFFMTYPNPTKLPAGRIEFQGENAAETIVYRLHLREAKAEVNWIAGGADYQLESFLHAENGLGYIRLQGEHIDAINLKLTPPAYTDSSIEEASKSSSLDLSLASLGYPKAEFGSEGDSSWFYQRTNHELEYAIVVAKRSVSERTIEWVYTVAANLDGEDWFDQAKSKVKAAAQIGFDEALLAHTAWWEKFWLQSTLTLSEFEIEKQWYLTNYLFGSCSRKGAPPMPLQGVWTADEGQLPPWKGDYHHDLNTELSYWHYLKANHLQEGESFLDFLWNLRPAAREFAQNYFESSGINLPSVMTINGKPLGGWPMYSLSPTNQIWLCQAFDQYWLYTGDREFLETKAYIYMKETALCLLDLLLPGEDGILRLPVSSSPEIHDDSLQSWLTPNSNFDLSLLRYLFGRLTELAELLKEKADHEKWTAVLKQLPELAVNDTGLMLSPDESLKVSHRHLSHAMAIYPLRMIDYRGSERDKEIIDHTISHLEILGKGLWVGYTFAWMAALYTRQGNGEAARYHLQQFWNYMCSPNGFHLNGDYRNTGVTVMHYRPFTLEGNMAAVDALQEMLLQTDHGMIRPFPAVPKEWLQNGAEFHQFRGEMGVLVSAKAISGELQYVELLAEREGMFQLENRFPSELLQLEKPESVVQTSCPKGCVVSIHLKKGERCRITSI</sequence>
<dbReference type="Pfam" id="PF14498">
    <property type="entry name" value="Glyco_hyd_65N_2"/>
    <property type="match status" value="1"/>
</dbReference>
<evidence type="ECO:0000313" key="3">
    <source>
        <dbReference type="EMBL" id="MCJ8012654.1"/>
    </source>
</evidence>
<dbReference type="GO" id="GO:0004560">
    <property type="term" value="F:alpha-L-fucosidase activity"/>
    <property type="evidence" value="ECO:0007669"/>
    <property type="project" value="TreeGrafter"/>
</dbReference>
<dbReference type="InterPro" id="IPR012341">
    <property type="entry name" value="6hp_glycosidase-like_sf"/>
</dbReference>
<dbReference type="PANTHER" id="PTHR31084">
    <property type="entry name" value="ALPHA-L-FUCOSIDASE 2"/>
    <property type="match status" value="1"/>
</dbReference>
<dbReference type="Proteomes" id="UP001139347">
    <property type="component" value="Unassembled WGS sequence"/>
</dbReference>
<dbReference type="InterPro" id="IPR054363">
    <property type="entry name" value="GH95_cat"/>
</dbReference>
<feature type="domain" description="Glycosyl hydrolase family 95 catalytic" evidence="2">
    <location>
        <begin position="299"/>
        <end position="653"/>
    </location>
</feature>
<dbReference type="SUPFAM" id="SSF48208">
    <property type="entry name" value="Six-hairpin glycosidases"/>
    <property type="match status" value="1"/>
</dbReference>
<dbReference type="Gene3D" id="1.50.10.10">
    <property type="match status" value="1"/>
</dbReference>
<proteinExistence type="predicted"/>
<keyword evidence="4" id="KW-1185">Reference proteome</keyword>
<dbReference type="PROSITE" id="PS51257">
    <property type="entry name" value="PROKAR_LIPOPROTEIN"/>
    <property type="match status" value="1"/>
</dbReference>
<evidence type="ECO:0000259" key="2">
    <source>
        <dbReference type="Pfam" id="PF22124"/>
    </source>
</evidence>
<dbReference type="InterPro" id="IPR008928">
    <property type="entry name" value="6-hairpin_glycosidase_sf"/>
</dbReference>
<organism evidence="3 4">
    <name type="scientific">Paenibacillus mangrovi</name>
    <dbReference type="NCBI Taxonomy" id="2931978"/>
    <lineage>
        <taxon>Bacteria</taxon>
        <taxon>Bacillati</taxon>
        <taxon>Bacillota</taxon>
        <taxon>Bacilli</taxon>
        <taxon>Bacillales</taxon>
        <taxon>Paenibacillaceae</taxon>
        <taxon>Paenibacillus</taxon>
    </lineage>
</organism>
<dbReference type="EMBL" id="JALIRP010000004">
    <property type="protein sequence ID" value="MCJ8012654.1"/>
    <property type="molecule type" value="Genomic_DNA"/>
</dbReference>
<dbReference type="AlphaFoldDB" id="A0A9X1WPF5"/>
<name>A0A9X1WPF5_9BACL</name>
<feature type="domain" description="Glycosyl hydrolase family 95 N-terminal" evidence="1">
    <location>
        <begin position="13"/>
        <end position="192"/>
    </location>
</feature>
<dbReference type="RefSeq" id="WP_244725443.1">
    <property type="nucleotide sequence ID" value="NZ_JALIRP010000004.1"/>
</dbReference>
<dbReference type="InterPro" id="IPR027414">
    <property type="entry name" value="GH95_N_dom"/>
</dbReference>
<dbReference type="PANTHER" id="PTHR31084:SF0">
    <property type="entry name" value="ALPHA-L-FUCOSIDASE 2"/>
    <property type="match status" value="1"/>
</dbReference>
<comment type="caution">
    <text evidence="3">The sequence shown here is derived from an EMBL/GenBank/DDBJ whole genome shotgun (WGS) entry which is preliminary data.</text>
</comment>
<dbReference type="GO" id="GO:0005975">
    <property type="term" value="P:carbohydrate metabolic process"/>
    <property type="evidence" value="ECO:0007669"/>
    <property type="project" value="InterPro"/>
</dbReference>
<accession>A0A9X1WPF5</accession>
<keyword evidence="3" id="KW-0378">Hydrolase</keyword>